<keyword evidence="4" id="KW-0560">Oxidoreductase</keyword>
<evidence type="ECO:0000256" key="1">
    <source>
        <dbReference type="ARBA" id="ARBA00005466"/>
    </source>
</evidence>
<dbReference type="InterPro" id="IPR016166">
    <property type="entry name" value="FAD-bd_PCMH"/>
</dbReference>
<gene>
    <name evidence="6" type="ORF">P153DRAFT_253355</name>
</gene>
<dbReference type="Proteomes" id="UP000799771">
    <property type="component" value="Unassembled WGS sequence"/>
</dbReference>
<sequence length="478" mass="52070">CELLKQKFANLTYLPNDDGYKKEVQAAWDASAWQGPACVFAPQNAQDLSFAVKAFVNSSTLFAMRGGGHMPISDAANINSTGVQISSSNLQTLKLSDDKQTMSIGPGPRWGDVFEYMDGTNLTVVGGRLPPVGVPGLLLGGGISYFSGAHGLAASEGKIKAYEVVLADGTIATVTAASKYADLYWALQGGANSFGLVTRFDLKTFPLKTALRAEAAFAPSPQTKDAYLNAVLDFTLHGDADTHASIIPVIRWAPNYTVPSYESTLLYNGSVAPATGPFSTFYSGSMPALRNSSTLRTLSLADYSRRLRPAFLPGGQGYGLRHRFRVVPTLATREAMDIVHDTWFALLRKNDLANRVPGFLASLGYNSISRTFAEHSRGTPAEFALVPQFWVEESLSWSNAADDAVMEQFLLDVNAQIEKKLVKRKLTTPYVYLNDADKGQDVWKGYKKENVARLKRVRSKYDPARVFTDLMPGGFKVA</sequence>
<keyword evidence="7" id="KW-1185">Reference proteome</keyword>
<evidence type="ECO:0000313" key="7">
    <source>
        <dbReference type="Proteomes" id="UP000799771"/>
    </source>
</evidence>
<evidence type="ECO:0000256" key="2">
    <source>
        <dbReference type="ARBA" id="ARBA00022630"/>
    </source>
</evidence>
<accession>A0A6A6A8R1</accession>
<dbReference type="OrthoDB" id="2151789at2759"/>
<dbReference type="PANTHER" id="PTHR42973">
    <property type="entry name" value="BINDING OXIDOREDUCTASE, PUTATIVE (AFU_ORTHOLOGUE AFUA_1G17690)-RELATED"/>
    <property type="match status" value="1"/>
</dbReference>
<dbReference type="RefSeq" id="XP_033521853.1">
    <property type="nucleotide sequence ID" value="XM_033662741.1"/>
</dbReference>
<dbReference type="GeneID" id="54403173"/>
<keyword evidence="3" id="KW-0274">FAD</keyword>
<dbReference type="GO" id="GO:0071949">
    <property type="term" value="F:FAD binding"/>
    <property type="evidence" value="ECO:0007669"/>
    <property type="project" value="InterPro"/>
</dbReference>
<dbReference type="InterPro" id="IPR050416">
    <property type="entry name" value="FAD-linked_Oxidoreductase"/>
</dbReference>
<dbReference type="GO" id="GO:0016491">
    <property type="term" value="F:oxidoreductase activity"/>
    <property type="evidence" value="ECO:0007669"/>
    <property type="project" value="UniProtKB-KW"/>
</dbReference>
<keyword evidence="2" id="KW-0285">Flavoprotein</keyword>
<feature type="non-terminal residue" evidence="6">
    <location>
        <position position="1"/>
    </location>
</feature>
<evidence type="ECO:0000256" key="4">
    <source>
        <dbReference type="ARBA" id="ARBA00023002"/>
    </source>
</evidence>
<protein>
    <submittedName>
        <fullName evidence="6">FAD-binding domain-containing protein</fullName>
    </submittedName>
</protein>
<evidence type="ECO:0000313" key="6">
    <source>
        <dbReference type="EMBL" id="KAF2127464.1"/>
    </source>
</evidence>
<dbReference type="PANTHER" id="PTHR42973:SF13">
    <property type="entry name" value="FAD-BINDING PCMH-TYPE DOMAIN-CONTAINING PROTEIN"/>
    <property type="match status" value="1"/>
</dbReference>
<dbReference type="Gene3D" id="3.30.465.10">
    <property type="match status" value="1"/>
</dbReference>
<dbReference type="AlphaFoldDB" id="A0A6A6A8R1"/>
<dbReference type="InterPro" id="IPR016169">
    <property type="entry name" value="FAD-bd_PCMH_sub2"/>
</dbReference>
<comment type="similarity">
    <text evidence="1">Belongs to the oxygen-dependent FAD-linked oxidoreductase family.</text>
</comment>
<evidence type="ECO:0000259" key="5">
    <source>
        <dbReference type="PROSITE" id="PS51387"/>
    </source>
</evidence>
<dbReference type="PROSITE" id="PS51387">
    <property type="entry name" value="FAD_PCMH"/>
    <property type="match status" value="1"/>
</dbReference>
<proteinExistence type="inferred from homology"/>
<dbReference type="Pfam" id="PF01565">
    <property type="entry name" value="FAD_binding_4"/>
    <property type="match status" value="1"/>
</dbReference>
<name>A0A6A6A8R1_9PLEO</name>
<dbReference type="EMBL" id="ML977511">
    <property type="protein sequence ID" value="KAF2127464.1"/>
    <property type="molecule type" value="Genomic_DNA"/>
</dbReference>
<dbReference type="InterPro" id="IPR036318">
    <property type="entry name" value="FAD-bd_PCMH-like_sf"/>
</dbReference>
<evidence type="ECO:0000256" key="3">
    <source>
        <dbReference type="ARBA" id="ARBA00022827"/>
    </source>
</evidence>
<dbReference type="InterPro" id="IPR006094">
    <property type="entry name" value="Oxid_FAD_bind_N"/>
</dbReference>
<organism evidence="6 7">
    <name type="scientific">Dothidotthia symphoricarpi CBS 119687</name>
    <dbReference type="NCBI Taxonomy" id="1392245"/>
    <lineage>
        <taxon>Eukaryota</taxon>
        <taxon>Fungi</taxon>
        <taxon>Dikarya</taxon>
        <taxon>Ascomycota</taxon>
        <taxon>Pezizomycotina</taxon>
        <taxon>Dothideomycetes</taxon>
        <taxon>Pleosporomycetidae</taxon>
        <taxon>Pleosporales</taxon>
        <taxon>Dothidotthiaceae</taxon>
        <taxon>Dothidotthia</taxon>
    </lineage>
</organism>
<feature type="non-terminal residue" evidence="6">
    <location>
        <position position="478"/>
    </location>
</feature>
<feature type="domain" description="FAD-binding PCMH-type" evidence="5">
    <location>
        <begin position="32"/>
        <end position="207"/>
    </location>
</feature>
<reference evidence="6" key="1">
    <citation type="journal article" date="2020" name="Stud. Mycol.">
        <title>101 Dothideomycetes genomes: a test case for predicting lifestyles and emergence of pathogens.</title>
        <authorList>
            <person name="Haridas S."/>
            <person name="Albert R."/>
            <person name="Binder M."/>
            <person name="Bloem J."/>
            <person name="Labutti K."/>
            <person name="Salamov A."/>
            <person name="Andreopoulos B."/>
            <person name="Baker S."/>
            <person name="Barry K."/>
            <person name="Bills G."/>
            <person name="Bluhm B."/>
            <person name="Cannon C."/>
            <person name="Castanera R."/>
            <person name="Culley D."/>
            <person name="Daum C."/>
            <person name="Ezra D."/>
            <person name="Gonzalez J."/>
            <person name="Henrissat B."/>
            <person name="Kuo A."/>
            <person name="Liang C."/>
            <person name="Lipzen A."/>
            <person name="Lutzoni F."/>
            <person name="Magnuson J."/>
            <person name="Mondo S."/>
            <person name="Nolan M."/>
            <person name="Ohm R."/>
            <person name="Pangilinan J."/>
            <person name="Park H.-J."/>
            <person name="Ramirez L."/>
            <person name="Alfaro M."/>
            <person name="Sun H."/>
            <person name="Tritt A."/>
            <person name="Yoshinaga Y."/>
            <person name="Zwiers L.-H."/>
            <person name="Turgeon B."/>
            <person name="Goodwin S."/>
            <person name="Spatafora J."/>
            <person name="Crous P."/>
            <person name="Grigoriev I."/>
        </authorList>
    </citation>
    <scope>NUCLEOTIDE SEQUENCE</scope>
    <source>
        <strain evidence="6">CBS 119687</strain>
    </source>
</reference>
<dbReference type="SUPFAM" id="SSF56176">
    <property type="entry name" value="FAD-binding/transporter-associated domain-like"/>
    <property type="match status" value="1"/>
</dbReference>